<dbReference type="GO" id="GO:0006779">
    <property type="term" value="P:porphyrin-containing compound biosynthetic process"/>
    <property type="evidence" value="ECO:0007669"/>
    <property type="project" value="InterPro"/>
</dbReference>
<protein>
    <recommendedName>
        <fullName evidence="1">Uroporphyrinogen decarboxylase (URO-D) domain-containing protein</fullName>
    </recommendedName>
</protein>
<dbReference type="CDD" id="cd03309">
    <property type="entry name" value="CmuC_like"/>
    <property type="match status" value="1"/>
</dbReference>
<gene>
    <name evidence="2" type="ORF">PMF13cell1_01720</name>
</gene>
<organism evidence="2 3">
    <name type="scientific">Blautia producta</name>
    <dbReference type="NCBI Taxonomy" id="33035"/>
    <lineage>
        <taxon>Bacteria</taxon>
        <taxon>Bacillati</taxon>
        <taxon>Bacillota</taxon>
        <taxon>Clostridia</taxon>
        <taxon>Lachnospirales</taxon>
        <taxon>Lachnospiraceae</taxon>
        <taxon>Blautia</taxon>
    </lineage>
</organism>
<dbReference type="Gene3D" id="3.20.20.210">
    <property type="match status" value="1"/>
</dbReference>
<dbReference type="Proteomes" id="UP000289794">
    <property type="component" value="Chromosome"/>
</dbReference>
<dbReference type="PANTHER" id="PTHR47099:SF1">
    <property type="entry name" value="METHYLCOBAMIDE:COM METHYLTRANSFERASE MTBA"/>
    <property type="match status" value="1"/>
</dbReference>
<dbReference type="InterPro" id="IPR052024">
    <property type="entry name" value="Methanogen_methyltrans"/>
</dbReference>
<sequence>MCVLTIKQNLLETIHGGEPDRFVNQFEYLAMVSNPALMASMGSCPQGSTSRNGWGVTIAYPLNVPGPFPMTKGDLVVVKDVARWRDYVKAPPTRFPEEAWKPFVEMADSIDREEQFVAAFEAPGIFEKLHYLMGMEEALINFYEEPGAMHELIDFLADYEIESAKEVIPHLHPDAVFHHDDWGSHISSFLSPEMFDEFLLPAYKRIYGFWRENGVELIVHHSDSYAANLVPSMIKMGVDIWQGPVTTNNIPELIKTYGGQISFHGGIDNGVVDRENWSKENIMKYARQICQECGRHYFIPGGTVGGPGSTYPGVYEAIAEVIDELSREEQFHFR</sequence>
<feature type="domain" description="Uroporphyrinogen decarboxylase (URO-D)" evidence="1">
    <location>
        <begin position="124"/>
        <end position="299"/>
    </location>
</feature>
<dbReference type="InterPro" id="IPR038071">
    <property type="entry name" value="UROD/MetE-like_sf"/>
</dbReference>
<evidence type="ECO:0000313" key="2">
    <source>
        <dbReference type="EMBL" id="QBE96182.1"/>
    </source>
</evidence>
<dbReference type="InterPro" id="IPR000257">
    <property type="entry name" value="Uroporphyrinogen_deCOase"/>
</dbReference>
<dbReference type="AlphaFoldDB" id="A0A4P6LWG6"/>
<evidence type="ECO:0000259" key="1">
    <source>
        <dbReference type="Pfam" id="PF01208"/>
    </source>
</evidence>
<dbReference type="EMBL" id="CP035945">
    <property type="protein sequence ID" value="QBE96182.1"/>
    <property type="molecule type" value="Genomic_DNA"/>
</dbReference>
<dbReference type="KEGG" id="bpro:PMF13cell1_01720"/>
<dbReference type="PANTHER" id="PTHR47099">
    <property type="entry name" value="METHYLCOBAMIDE:COM METHYLTRANSFERASE MTBA"/>
    <property type="match status" value="1"/>
</dbReference>
<name>A0A4P6LWG6_9FIRM</name>
<evidence type="ECO:0000313" key="3">
    <source>
        <dbReference type="Proteomes" id="UP000289794"/>
    </source>
</evidence>
<proteinExistence type="predicted"/>
<reference evidence="2 3" key="1">
    <citation type="submission" date="2019-01" db="EMBL/GenBank/DDBJ databases">
        <title>PMF-metabolizing Aryl O-demethylase.</title>
        <authorList>
            <person name="Kim M."/>
        </authorList>
    </citation>
    <scope>NUCLEOTIDE SEQUENCE [LARGE SCALE GENOMIC DNA]</scope>
    <source>
        <strain evidence="2 3">PMF1</strain>
    </source>
</reference>
<dbReference type="Pfam" id="PF01208">
    <property type="entry name" value="URO-D"/>
    <property type="match status" value="1"/>
</dbReference>
<dbReference type="GO" id="GO:0004853">
    <property type="term" value="F:uroporphyrinogen decarboxylase activity"/>
    <property type="evidence" value="ECO:0007669"/>
    <property type="project" value="InterPro"/>
</dbReference>
<accession>A0A4P6LWG6</accession>
<dbReference type="SUPFAM" id="SSF51726">
    <property type="entry name" value="UROD/MetE-like"/>
    <property type="match status" value="1"/>
</dbReference>